<dbReference type="PANTHER" id="PTHR10829">
    <property type="entry name" value="CORTACTIN AND DREBRIN"/>
    <property type="match status" value="1"/>
</dbReference>
<dbReference type="Gene3D" id="2.30.30.40">
    <property type="entry name" value="SH3 Domains"/>
    <property type="match status" value="2"/>
</dbReference>
<feature type="domain" description="ADF-H" evidence="5">
    <location>
        <begin position="5"/>
        <end position="156"/>
    </location>
</feature>
<feature type="region of interest" description="Disordered" evidence="3">
    <location>
        <begin position="157"/>
        <end position="696"/>
    </location>
</feature>
<dbReference type="Pfam" id="PF00241">
    <property type="entry name" value="Cofilin_ADF"/>
    <property type="match status" value="1"/>
</dbReference>
<keyword evidence="7" id="KW-1185">Reference proteome</keyword>
<evidence type="ECO:0000256" key="3">
    <source>
        <dbReference type="SAM" id="MobiDB-lite"/>
    </source>
</evidence>
<dbReference type="Pfam" id="PF14604">
    <property type="entry name" value="SH3_9"/>
    <property type="match status" value="1"/>
</dbReference>
<feature type="compositionally biased region" description="Pro residues" evidence="3">
    <location>
        <begin position="585"/>
        <end position="604"/>
    </location>
</feature>
<dbReference type="FunFam" id="3.40.20.10:FF:000045">
    <property type="entry name" value="Actin binding protein, putative"/>
    <property type="match status" value="1"/>
</dbReference>
<evidence type="ECO:0000259" key="4">
    <source>
        <dbReference type="PROSITE" id="PS50002"/>
    </source>
</evidence>
<dbReference type="InterPro" id="IPR029006">
    <property type="entry name" value="ADF-H/Gelsolin-like_dom_sf"/>
</dbReference>
<dbReference type="SMART" id="SM00326">
    <property type="entry name" value="SH3"/>
    <property type="match status" value="2"/>
</dbReference>
<evidence type="ECO:0000256" key="2">
    <source>
        <dbReference type="PROSITE-ProRule" id="PRU00192"/>
    </source>
</evidence>
<feature type="domain" description="SH3" evidence="4">
    <location>
        <begin position="693"/>
        <end position="753"/>
    </location>
</feature>
<dbReference type="PRINTS" id="PR00499">
    <property type="entry name" value="P67PHOX"/>
</dbReference>
<feature type="compositionally biased region" description="Polar residues" evidence="3">
    <location>
        <begin position="391"/>
        <end position="405"/>
    </location>
</feature>
<feature type="compositionally biased region" description="Polar residues" evidence="3">
    <location>
        <begin position="485"/>
        <end position="503"/>
    </location>
</feature>
<feature type="compositionally biased region" description="Gly residues" evidence="3">
    <location>
        <begin position="469"/>
        <end position="480"/>
    </location>
</feature>
<reference evidence="7" key="1">
    <citation type="submission" date="2017-03" db="EMBL/GenBank/DDBJ databases">
        <authorList>
            <person name="Sharma R."/>
            <person name="Thines M."/>
        </authorList>
    </citation>
    <scope>NUCLEOTIDE SEQUENCE [LARGE SCALE GENOMIC DNA]</scope>
</reference>
<dbReference type="GO" id="GO:0030427">
    <property type="term" value="C:site of polarized growth"/>
    <property type="evidence" value="ECO:0007669"/>
    <property type="project" value="TreeGrafter"/>
</dbReference>
<dbReference type="CDD" id="cd11961">
    <property type="entry name" value="SH3_Abp1_fungi_C2"/>
    <property type="match status" value="1"/>
</dbReference>
<protein>
    <submittedName>
        <fullName evidence="6">SH3 domain</fullName>
    </submittedName>
</protein>
<organism evidence="6 7">
    <name type="scientific">Lasallia pustulata</name>
    <dbReference type="NCBI Taxonomy" id="136370"/>
    <lineage>
        <taxon>Eukaryota</taxon>
        <taxon>Fungi</taxon>
        <taxon>Dikarya</taxon>
        <taxon>Ascomycota</taxon>
        <taxon>Pezizomycotina</taxon>
        <taxon>Lecanoromycetes</taxon>
        <taxon>OSLEUM clade</taxon>
        <taxon>Umbilicariomycetidae</taxon>
        <taxon>Umbilicariales</taxon>
        <taxon>Umbilicariaceae</taxon>
        <taxon>Lasallia</taxon>
    </lineage>
</organism>
<dbReference type="EMBL" id="FWEW01003741">
    <property type="protein sequence ID" value="SLM40685.1"/>
    <property type="molecule type" value="Genomic_DNA"/>
</dbReference>
<dbReference type="CDD" id="cd11962">
    <property type="entry name" value="SH3_Abp1_fungi_C1"/>
    <property type="match status" value="1"/>
</dbReference>
<dbReference type="GO" id="GO:0030864">
    <property type="term" value="C:cortical actin cytoskeleton"/>
    <property type="evidence" value="ECO:0007669"/>
    <property type="project" value="TreeGrafter"/>
</dbReference>
<proteinExistence type="predicted"/>
<accession>A0A1W5DCE4</accession>
<dbReference type="GO" id="GO:0051015">
    <property type="term" value="F:actin filament binding"/>
    <property type="evidence" value="ECO:0007669"/>
    <property type="project" value="TreeGrafter"/>
</dbReference>
<feature type="domain" description="SH3" evidence="4">
    <location>
        <begin position="790"/>
        <end position="848"/>
    </location>
</feature>
<dbReference type="Gene3D" id="3.40.20.10">
    <property type="entry name" value="Severin"/>
    <property type="match status" value="1"/>
</dbReference>
<dbReference type="InterPro" id="IPR035718">
    <property type="entry name" value="Abp1_fungi_SH3_C2"/>
</dbReference>
<sequence length="848" mass="87856">MATLNLSTNGPSISKSYQSIVNSPPPSGTAAQSPTYGQWAVYSVSAPLVNAFQQDAGGKESTLKVQSTGEGELIDLIDEFSDGRVQFAFVKVKDPNTSLPKYVLIGWCGEGVPERTKGYFTSHLAKVSKTLHGYHVQVAARSDRDITPEGIIQKISDASGSKYSGGSAPTGAGGPPSPVLSKPAFTPTRSSGGTSGFNPLASSRGGMNKSGDTNVDEDGWGQDAPPVTRTQLEKVQPAYQPTRVNMRELSSQKQEPSRFNGRRGNDGADTGDVVKGGYQPVGKVDIAALRRQAQDSGSTKGDRPDVVKGSYEPVGKVDIAAIRARAQQPSGGATSPPSSISPAVTGTSVQGSDPGEEQRSHADRSAPFSTSERLTSLPKPKVSNRFGPNAPTFTGTKAPTPSGSGLETKASAGIAPIGVGRTFADEGGKTPAQLWAEKKARERGLSGAGDNQPSAGLRGPASPITSQTSGGGEWKSGYGGKSWAPVQTTVTGKSASSIGQQHTGQDEELQEEAPTSPVGGVSAIRDRFRGAPPMGAAAPSSSRAATSPPPLDTTTKPNAGRGIPIPGLPTRPAQPPDEDDEPAAPRMPSPPPQPPRSPSPPTPPSMESGSPIRVAMPVARGPVPEVEDARDEQFSPPPAMPVRSLAQSIPHEADLTDEPTGYDPARGAGAATAATSSFGHEAAPVPPHAAAHEGGKRALVQYDYEKAEDNELELKEGEYVDHIEMVDDDWWMGRNSQGESGLFPSNYVELVDHLAAQEPAPPAAAAAGAAPPGGSPAGAAGSAPAPQKSGAGPTATALYDYEAAEDNELSFPEGARIESLEFPDEDWWSGEYGGKGGLFPANYVQLDE</sequence>
<feature type="compositionally biased region" description="Pro residues" evidence="3">
    <location>
        <begin position="566"/>
        <end position="575"/>
    </location>
</feature>
<dbReference type="SUPFAM" id="SSF50044">
    <property type="entry name" value="SH3-domain"/>
    <property type="match status" value="2"/>
</dbReference>
<dbReference type="PROSITE" id="PS50002">
    <property type="entry name" value="SH3"/>
    <property type="match status" value="2"/>
</dbReference>
<feature type="compositionally biased region" description="Polar residues" evidence="3">
    <location>
        <begin position="187"/>
        <end position="201"/>
    </location>
</feature>
<evidence type="ECO:0000313" key="6">
    <source>
        <dbReference type="EMBL" id="SLM40685.1"/>
    </source>
</evidence>
<feature type="compositionally biased region" description="Polar residues" evidence="3">
    <location>
        <begin position="1"/>
        <end position="22"/>
    </location>
</feature>
<dbReference type="PROSITE" id="PS51263">
    <property type="entry name" value="ADF_H"/>
    <property type="match status" value="1"/>
</dbReference>
<dbReference type="SUPFAM" id="SSF55753">
    <property type="entry name" value="Actin depolymerizing proteins"/>
    <property type="match status" value="1"/>
</dbReference>
<dbReference type="Pfam" id="PF00018">
    <property type="entry name" value="SH3_1"/>
    <property type="match status" value="1"/>
</dbReference>
<name>A0A1W5DCE4_9LECA</name>
<evidence type="ECO:0000256" key="1">
    <source>
        <dbReference type="ARBA" id="ARBA00022443"/>
    </source>
</evidence>
<feature type="compositionally biased region" description="Low complexity" evidence="3">
    <location>
        <begin position="665"/>
        <end position="683"/>
    </location>
</feature>
<dbReference type="InterPro" id="IPR035719">
    <property type="entry name" value="Abp1_fungi_SH3_C1"/>
</dbReference>
<keyword evidence="1 2" id="KW-0728">SH3 domain</keyword>
<dbReference type="PRINTS" id="PR00452">
    <property type="entry name" value="SH3DOMAIN"/>
</dbReference>
<dbReference type="CDD" id="cd11281">
    <property type="entry name" value="ADF_drebrin_like"/>
    <property type="match status" value="1"/>
</dbReference>
<dbReference type="Proteomes" id="UP000192927">
    <property type="component" value="Unassembled WGS sequence"/>
</dbReference>
<feature type="compositionally biased region" description="Low complexity" evidence="3">
    <location>
        <begin position="763"/>
        <end position="793"/>
    </location>
</feature>
<dbReference type="FunFam" id="2.30.30.40:FF:000273">
    <property type="entry name" value="Actin binding protein"/>
    <property type="match status" value="1"/>
</dbReference>
<dbReference type="AlphaFoldDB" id="A0A1W5DCE4"/>
<evidence type="ECO:0000313" key="7">
    <source>
        <dbReference type="Proteomes" id="UP000192927"/>
    </source>
</evidence>
<feature type="compositionally biased region" description="Low complexity" evidence="3">
    <location>
        <begin position="531"/>
        <end position="546"/>
    </location>
</feature>
<dbReference type="PANTHER" id="PTHR10829:SF25">
    <property type="entry name" value="DREBRIN-LIKE PROTEIN"/>
    <property type="match status" value="1"/>
</dbReference>
<feature type="region of interest" description="Disordered" evidence="3">
    <location>
        <begin position="1"/>
        <end position="32"/>
    </location>
</feature>
<feature type="region of interest" description="Disordered" evidence="3">
    <location>
        <begin position="762"/>
        <end position="794"/>
    </location>
</feature>
<dbReference type="InterPro" id="IPR002108">
    <property type="entry name" value="ADF-H"/>
</dbReference>
<evidence type="ECO:0000259" key="5">
    <source>
        <dbReference type="PROSITE" id="PS51263"/>
    </source>
</evidence>
<dbReference type="InterPro" id="IPR001452">
    <property type="entry name" value="SH3_domain"/>
</dbReference>
<dbReference type="SMART" id="SM00102">
    <property type="entry name" value="ADF"/>
    <property type="match status" value="1"/>
</dbReference>
<dbReference type="InterPro" id="IPR036028">
    <property type="entry name" value="SH3-like_dom_sf"/>
</dbReference>
<feature type="compositionally biased region" description="Polar residues" evidence="3">
    <location>
        <begin position="327"/>
        <end position="351"/>
    </location>
</feature>
<dbReference type="GO" id="GO:0030833">
    <property type="term" value="P:regulation of actin filament polymerization"/>
    <property type="evidence" value="ECO:0007669"/>
    <property type="project" value="TreeGrafter"/>
</dbReference>
<dbReference type="GO" id="GO:0005884">
    <property type="term" value="C:actin filament"/>
    <property type="evidence" value="ECO:0007669"/>
    <property type="project" value="TreeGrafter"/>
</dbReference>
<dbReference type="FunFam" id="2.30.30.40:FF:000242">
    <property type="entry name" value="Actin binding protein"/>
    <property type="match status" value="1"/>
</dbReference>